<keyword evidence="4 6" id="KW-1133">Transmembrane helix</keyword>
<keyword evidence="3 6" id="KW-0812">Transmembrane</keyword>
<feature type="domain" description="ABC3 transporter permease C-terminal" evidence="7">
    <location>
        <begin position="264"/>
        <end position="381"/>
    </location>
</feature>
<evidence type="ECO:0000313" key="10">
    <source>
        <dbReference type="Proteomes" id="UP001162881"/>
    </source>
</evidence>
<feature type="domain" description="ABC3 transporter permease C-terminal" evidence="7">
    <location>
        <begin position="724"/>
        <end position="836"/>
    </location>
</feature>
<sequence>MPDRHPPLAWRTAWTIARRDLSSRFKGLRLLLVCLFLGVGALAAIGTLTASIERELGARGREMLGGDVELRMWQRGPSAEERRALGALGTVSQGTRMQAIASKGRLTAPVALKAVDQRWPLYGRLSLADGRKVGAPPEGSVWIARGSAARLGLAVGDTFMLGGAPVRVGGIIASDPEQLSEGFALGDLAISAQDLPERAGLTAPGAMYRSVVRVRLADPARDPDRVVDRLEARFGKDAFETRTRKDASPSTARFVQRMGQFLILVGLAALVIAGIGIGGGVSSYLEARRASIATLKVLGATSGDISRIYLLQIGAAALTGSALGLAAGLSVTPLLARALSGLLPIDTGFTLSPTALATAAAYGLLVALVFAAPPLVRARSFPAMALMRARIVPLRTGVRPLLVPVGLGLAAIVALALLNAAQPLVTLGFLGGAAAMLALLAALGLGIRRLAAHLPRPRGPMLRTGLANLHRPGAQTGALVTALGFGLSAFVMIAAIQTSLDANMRSAVPERAPDYFVLDIPQTGAEAFRRTVAQTLPGAMVRIVPNLRGRVVAYGPKDAMTRTADAKDLPDGAWALKGERGLTYSATVPEGSTVTKGAWWPRNYQGEPLVSIDEKFADAVGLKVGDYLRVSLLGVERTARIAALRRIDWDTMGFNFVMVFSPNALADAPHHLAATIETPAPDAARDFLPALARRFPSSSVIETGSLLHEARGLLDQMTLAILAAASVTVLAGLAVLLGAIAAARASRSYDTVILRVLGASRGQLLAAQITEYGALALVLGAVSLVSGSALAWAVITRLFAFEWLPDWPRILAVLGAGLVLVLGFALAGSLPLLRAKPARALREL</sequence>
<dbReference type="InterPro" id="IPR025857">
    <property type="entry name" value="MacB_PCD"/>
</dbReference>
<evidence type="ECO:0000259" key="8">
    <source>
        <dbReference type="Pfam" id="PF12704"/>
    </source>
</evidence>
<dbReference type="InterPro" id="IPR003838">
    <property type="entry name" value="ABC3_permease_C"/>
</dbReference>
<feature type="transmembrane region" description="Helical" evidence="6">
    <location>
        <begin position="764"/>
        <end position="795"/>
    </location>
</feature>
<dbReference type="Pfam" id="PF12704">
    <property type="entry name" value="MacB_PCD"/>
    <property type="match status" value="1"/>
</dbReference>
<feature type="domain" description="MacB-like periplasmic core" evidence="8">
    <location>
        <begin position="32"/>
        <end position="232"/>
    </location>
</feature>
<evidence type="ECO:0000313" key="9">
    <source>
        <dbReference type="EMBL" id="MCJ2183282.1"/>
    </source>
</evidence>
<name>A0ABT0BDZ5_9SPHN</name>
<dbReference type="InterPro" id="IPR038766">
    <property type="entry name" value="Membrane_comp_ABC_pdt"/>
</dbReference>
<keyword evidence="5 6" id="KW-0472">Membrane</keyword>
<dbReference type="EMBL" id="JALHLF010000040">
    <property type="protein sequence ID" value="MCJ2183282.1"/>
    <property type="molecule type" value="Genomic_DNA"/>
</dbReference>
<keyword evidence="2" id="KW-1003">Cell membrane</keyword>
<feature type="transmembrane region" description="Helical" evidence="6">
    <location>
        <begin position="478"/>
        <end position="496"/>
    </location>
</feature>
<feature type="transmembrane region" description="Helical" evidence="6">
    <location>
        <begin position="807"/>
        <end position="833"/>
    </location>
</feature>
<evidence type="ECO:0000256" key="3">
    <source>
        <dbReference type="ARBA" id="ARBA00022692"/>
    </source>
</evidence>
<evidence type="ECO:0000259" key="7">
    <source>
        <dbReference type="Pfam" id="PF02687"/>
    </source>
</evidence>
<feature type="transmembrane region" description="Helical" evidence="6">
    <location>
        <begin position="355"/>
        <end position="376"/>
    </location>
</feature>
<keyword evidence="10" id="KW-1185">Reference proteome</keyword>
<evidence type="ECO:0000256" key="1">
    <source>
        <dbReference type="ARBA" id="ARBA00004651"/>
    </source>
</evidence>
<accession>A0ABT0BDZ5</accession>
<feature type="transmembrane region" description="Helical" evidence="6">
    <location>
        <begin position="261"/>
        <end position="287"/>
    </location>
</feature>
<proteinExistence type="predicted"/>
<feature type="transmembrane region" description="Helical" evidence="6">
    <location>
        <begin position="308"/>
        <end position="335"/>
    </location>
</feature>
<protein>
    <submittedName>
        <fullName evidence="9">ABC transporter permease</fullName>
    </submittedName>
</protein>
<gene>
    <name evidence="9" type="ORF">MTR62_11350</name>
</gene>
<dbReference type="PANTHER" id="PTHR30287">
    <property type="entry name" value="MEMBRANE COMPONENT OF PREDICTED ABC SUPERFAMILY METABOLITE UPTAKE TRANSPORTER"/>
    <property type="match status" value="1"/>
</dbReference>
<feature type="transmembrane region" description="Helical" evidence="6">
    <location>
        <begin position="424"/>
        <end position="447"/>
    </location>
</feature>
<dbReference type="RefSeq" id="WP_244020927.1">
    <property type="nucleotide sequence ID" value="NZ_JALHLF010000040.1"/>
</dbReference>
<comment type="subcellular location">
    <subcellularLocation>
        <location evidence="1">Cell membrane</location>
        <topology evidence="1">Multi-pass membrane protein</topology>
    </subcellularLocation>
</comment>
<dbReference type="PANTHER" id="PTHR30287:SF1">
    <property type="entry name" value="INNER MEMBRANE PROTEIN"/>
    <property type="match status" value="1"/>
</dbReference>
<dbReference type="Proteomes" id="UP001162881">
    <property type="component" value="Unassembled WGS sequence"/>
</dbReference>
<dbReference type="Pfam" id="PF02687">
    <property type="entry name" value="FtsX"/>
    <property type="match status" value="2"/>
</dbReference>
<evidence type="ECO:0000256" key="2">
    <source>
        <dbReference type="ARBA" id="ARBA00022475"/>
    </source>
</evidence>
<evidence type="ECO:0000256" key="6">
    <source>
        <dbReference type="SAM" id="Phobius"/>
    </source>
</evidence>
<organism evidence="9 10">
    <name type="scientific">Novosphingobium organovorum</name>
    <dbReference type="NCBI Taxonomy" id="2930092"/>
    <lineage>
        <taxon>Bacteria</taxon>
        <taxon>Pseudomonadati</taxon>
        <taxon>Pseudomonadota</taxon>
        <taxon>Alphaproteobacteria</taxon>
        <taxon>Sphingomonadales</taxon>
        <taxon>Sphingomonadaceae</taxon>
        <taxon>Novosphingobium</taxon>
    </lineage>
</organism>
<feature type="transmembrane region" description="Helical" evidence="6">
    <location>
        <begin position="719"/>
        <end position="743"/>
    </location>
</feature>
<evidence type="ECO:0000256" key="5">
    <source>
        <dbReference type="ARBA" id="ARBA00023136"/>
    </source>
</evidence>
<reference evidence="9" key="1">
    <citation type="submission" date="2022-03" db="EMBL/GenBank/DDBJ databases">
        <title>Identification of a novel bacterium isolated from mangrove sediments.</title>
        <authorList>
            <person name="Pan X."/>
        </authorList>
    </citation>
    <scope>NUCLEOTIDE SEQUENCE</scope>
    <source>
        <strain evidence="9">B1949</strain>
    </source>
</reference>
<comment type="caution">
    <text evidence="9">The sequence shown here is derived from an EMBL/GenBank/DDBJ whole genome shotgun (WGS) entry which is preliminary data.</text>
</comment>
<feature type="transmembrane region" description="Helical" evidence="6">
    <location>
        <begin position="397"/>
        <end position="418"/>
    </location>
</feature>
<evidence type="ECO:0000256" key="4">
    <source>
        <dbReference type="ARBA" id="ARBA00022989"/>
    </source>
</evidence>